<dbReference type="PANTHER" id="PTHR14237">
    <property type="entry name" value="MOLYBDOPTERIN COFACTOR SULFURASE MOSC"/>
    <property type="match status" value="1"/>
</dbReference>
<reference evidence="2 3" key="1">
    <citation type="submission" date="2017-09" db="EMBL/GenBank/DDBJ databases">
        <title>WGS assembly of Aquilegia coerulea Goldsmith.</title>
        <authorList>
            <person name="Hodges S."/>
            <person name="Kramer E."/>
            <person name="Nordborg M."/>
            <person name="Tomkins J."/>
            <person name="Borevitz J."/>
            <person name="Derieg N."/>
            <person name="Yan J."/>
            <person name="Mihaltcheva S."/>
            <person name="Hayes R.D."/>
            <person name="Rokhsar D."/>
        </authorList>
    </citation>
    <scope>NUCLEOTIDE SEQUENCE [LARGE SCALE GENOMIC DNA]</scope>
    <source>
        <strain evidence="3">cv. Goldsmith</strain>
    </source>
</reference>
<protein>
    <submittedName>
        <fullName evidence="2">Uncharacterized protein</fullName>
    </submittedName>
</protein>
<feature type="region of interest" description="Disordered" evidence="1">
    <location>
        <begin position="83"/>
        <end position="113"/>
    </location>
</feature>
<evidence type="ECO:0000313" key="3">
    <source>
        <dbReference type="Proteomes" id="UP000230069"/>
    </source>
</evidence>
<dbReference type="Proteomes" id="UP000230069">
    <property type="component" value="Unassembled WGS sequence"/>
</dbReference>
<dbReference type="STRING" id="218851.A0A2G5E6E6"/>
<gene>
    <name evidence="2" type="ORF">AQUCO_01100151v1</name>
</gene>
<dbReference type="OrthoDB" id="2018302at2759"/>
<accession>A0A2G5E6E6</accession>
<name>A0A2G5E6E6_AQUCA</name>
<proteinExistence type="predicted"/>
<dbReference type="InParanoid" id="A0A2G5E6E6"/>
<evidence type="ECO:0000256" key="1">
    <source>
        <dbReference type="SAM" id="MobiDB-lite"/>
    </source>
</evidence>
<feature type="region of interest" description="Disordered" evidence="1">
    <location>
        <begin position="1"/>
        <end position="23"/>
    </location>
</feature>
<sequence>MLESDHGESLHTSVPKPPLQMGRPTSMVVKRVHNVIPAHLLAEAISQLHGIWWSGPVTPSETQYVEQYVFTKYPQYYNGLVEEDDKDDPFNNEEMSTSSPAIKRKHPSPSFGNNHLDLDKIKLEPSRLLDLLKTKSSYPGTFISIPEIQARSKVLKHFGLTEDDYQVLFTPKYKDAMMLVGESYPFFRGNFYLTIIHEEVDCIREFATLTRLFSYPAEANGTCYSMHWTTEAHRNSWHVLLDATGIVLGEDHLDLSPHQPDFVLKSLDTSSFIQAQE</sequence>
<keyword evidence="3" id="KW-1185">Reference proteome</keyword>
<evidence type="ECO:0000313" key="2">
    <source>
        <dbReference type="EMBL" id="PIA51117.1"/>
    </source>
</evidence>
<dbReference type="PANTHER" id="PTHR14237:SF50">
    <property type="entry name" value="OS11G0487100 PROTEIN"/>
    <property type="match status" value="1"/>
</dbReference>
<dbReference type="EMBL" id="KZ305028">
    <property type="protein sequence ID" value="PIA51117.1"/>
    <property type="molecule type" value="Genomic_DNA"/>
</dbReference>
<organism evidence="2 3">
    <name type="scientific">Aquilegia coerulea</name>
    <name type="common">Rocky mountain columbine</name>
    <dbReference type="NCBI Taxonomy" id="218851"/>
    <lineage>
        <taxon>Eukaryota</taxon>
        <taxon>Viridiplantae</taxon>
        <taxon>Streptophyta</taxon>
        <taxon>Embryophyta</taxon>
        <taxon>Tracheophyta</taxon>
        <taxon>Spermatophyta</taxon>
        <taxon>Magnoliopsida</taxon>
        <taxon>Ranunculales</taxon>
        <taxon>Ranunculaceae</taxon>
        <taxon>Thalictroideae</taxon>
        <taxon>Aquilegia</taxon>
    </lineage>
</organism>
<dbReference type="AlphaFoldDB" id="A0A2G5E6E6"/>